<dbReference type="OrthoDB" id="9807321at2"/>
<keyword evidence="6" id="KW-1185">Reference proteome</keyword>
<evidence type="ECO:0000313" key="5">
    <source>
        <dbReference type="EMBL" id="SFO89187.1"/>
    </source>
</evidence>
<dbReference type="PANTHER" id="PTHR43280:SF2">
    <property type="entry name" value="HTH-TYPE TRANSCRIPTIONAL REGULATOR EXSA"/>
    <property type="match status" value="1"/>
</dbReference>
<evidence type="ECO:0000313" key="6">
    <source>
        <dbReference type="Proteomes" id="UP000198892"/>
    </source>
</evidence>
<evidence type="ECO:0000259" key="4">
    <source>
        <dbReference type="PROSITE" id="PS01124"/>
    </source>
</evidence>
<keyword evidence="1" id="KW-0805">Transcription regulation</keyword>
<evidence type="ECO:0000256" key="2">
    <source>
        <dbReference type="ARBA" id="ARBA00023125"/>
    </source>
</evidence>
<dbReference type="Pfam" id="PF07883">
    <property type="entry name" value="Cupin_2"/>
    <property type="match status" value="1"/>
</dbReference>
<dbReference type="PANTHER" id="PTHR43280">
    <property type="entry name" value="ARAC-FAMILY TRANSCRIPTIONAL REGULATOR"/>
    <property type="match status" value="1"/>
</dbReference>
<dbReference type="InterPro" id="IPR014710">
    <property type="entry name" value="RmlC-like_jellyroll"/>
</dbReference>
<dbReference type="RefSeq" id="WP_093334604.1">
    <property type="nucleotide sequence ID" value="NZ_FOXD01000001.1"/>
</dbReference>
<keyword evidence="3" id="KW-0804">Transcription</keyword>
<dbReference type="AlphaFoldDB" id="A0A1I5KW19"/>
<dbReference type="Gene3D" id="2.60.120.10">
    <property type="entry name" value="Jelly Rolls"/>
    <property type="match status" value="1"/>
</dbReference>
<dbReference type="InterPro" id="IPR009057">
    <property type="entry name" value="Homeodomain-like_sf"/>
</dbReference>
<dbReference type="SUPFAM" id="SSF46689">
    <property type="entry name" value="Homeodomain-like"/>
    <property type="match status" value="2"/>
</dbReference>
<proteinExistence type="predicted"/>
<sequence>MRVYKNSLYYSHKSENQHPKINAYYFKEMREYDMMCHMHEEVEIMYLMEGSCLVGCNEEWIELVKGECILIDSCTPHKLEVSHRARILNLEFNFLEADAPFPSMKDLFRDNEAMKKLLESRSSYLVVKDSENILSIMKDLVFELDYQQSVDRTSLMTDLLFRQLLLKMASAAEDVFKYKNTPGHPYVRDTVRYIHEHYDQSLQIGHIAQVLKVHPTYLQRIFKQAIGTTIIEYVTSLRMNKAAILLRKTTIPIIDIASYIGISSSQYFSVLFKKYYHLSPASYRRDVYTEKLNEQTNDLH</sequence>
<reference evidence="6" key="1">
    <citation type="submission" date="2016-10" db="EMBL/GenBank/DDBJ databases">
        <authorList>
            <person name="Varghese N."/>
            <person name="Submissions S."/>
        </authorList>
    </citation>
    <scope>NUCLEOTIDE SEQUENCE [LARGE SCALE GENOMIC DNA]</scope>
    <source>
        <strain evidence="6">S7</strain>
    </source>
</reference>
<dbReference type="GO" id="GO:0043565">
    <property type="term" value="F:sequence-specific DNA binding"/>
    <property type="evidence" value="ECO:0007669"/>
    <property type="project" value="InterPro"/>
</dbReference>
<accession>A0A1I5KW19</accession>
<dbReference type="InterPro" id="IPR018060">
    <property type="entry name" value="HTH_AraC"/>
</dbReference>
<feature type="domain" description="HTH araC/xylS-type" evidence="4">
    <location>
        <begin position="188"/>
        <end position="286"/>
    </location>
</feature>
<dbReference type="PROSITE" id="PS01124">
    <property type="entry name" value="HTH_ARAC_FAMILY_2"/>
    <property type="match status" value="1"/>
</dbReference>
<dbReference type="SUPFAM" id="SSF51182">
    <property type="entry name" value="RmlC-like cupins"/>
    <property type="match status" value="1"/>
</dbReference>
<dbReference type="SMART" id="SM00342">
    <property type="entry name" value="HTH_ARAC"/>
    <property type="match status" value="1"/>
</dbReference>
<organism evidence="5 6">
    <name type="scientific">Salibacterium halotolerans</name>
    <dbReference type="NCBI Taxonomy" id="1884432"/>
    <lineage>
        <taxon>Bacteria</taxon>
        <taxon>Bacillati</taxon>
        <taxon>Bacillota</taxon>
        <taxon>Bacilli</taxon>
        <taxon>Bacillales</taxon>
        <taxon>Bacillaceae</taxon>
    </lineage>
</organism>
<dbReference type="InterPro" id="IPR020449">
    <property type="entry name" value="Tscrpt_reg_AraC-type_HTH"/>
</dbReference>
<gene>
    <name evidence="5" type="ORF">SAMN05518683_1016</name>
</gene>
<dbReference type="PRINTS" id="PR00032">
    <property type="entry name" value="HTHARAC"/>
</dbReference>
<dbReference type="Pfam" id="PF12833">
    <property type="entry name" value="HTH_18"/>
    <property type="match status" value="1"/>
</dbReference>
<dbReference type="Gene3D" id="1.10.10.60">
    <property type="entry name" value="Homeodomain-like"/>
    <property type="match status" value="2"/>
</dbReference>
<dbReference type="Proteomes" id="UP000198892">
    <property type="component" value="Unassembled WGS sequence"/>
</dbReference>
<dbReference type="InterPro" id="IPR013096">
    <property type="entry name" value="Cupin_2"/>
</dbReference>
<dbReference type="STRING" id="1884432.SAMN05518683_1016"/>
<dbReference type="GO" id="GO:0003700">
    <property type="term" value="F:DNA-binding transcription factor activity"/>
    <property type="evidence" value="ECO:0007669"/>
    <property type="project" value="InterPro"/>
</dbReference>
<name>A0A1I5KW19_9BACI</name>
<keyword evidence="2 5" id="KW-0238">DNA-binding</keyword>
<evidence type="ECO:0000256" key="3">
    <source>
        <dbReference type="ARBA" id="ARBA00023163"/>
    </source>
</evidence>
<dbReference type="EMBL" id="FOXD01000001">
    <property type="protein sequence ID" value="SFO89187.1"/>
    <property type="molecule type" value="Genomic_DNA"/>
</dbReference>
<dbReference type="InterPro" id="IPR011051">
    <property type="entry name" value="RmlC_Cupin_sf"/>
</dbReference>
<protein>
    <submittedName>
        <fullName evidence="5">AraC-type DNA-binding protein</fullName>
    </submittedName>
</protein>
<evidence type="ECO:0000256" key="1">
    <source>
        <dbReference type="ARBA" id="ARBA00023015"/>
    </source>
</evidence>